<organism evidence="1 2">
    <name type="scientific">Spiromyces aspiralis</name>
    <dbReference type="NCBI Taxonomy" id="68401"/>
    <lineage>
        <taxon>Eukaryota</taxon>
        <taxon>Fungi</taxon>
        <taxon>Fungi incertae sedis</taxon>
        <taxon>Zoopagomycota</taxon>
        <taxon>Kickxellomycotina</taxon>
        <taxon>Kickxellomycetes</taxon>
        <taxon>Kickxellales</taxon>
        <taxon>Kickxellaceae</taxon>
        <taxon>Spiromyces</taxon>
    </lineage>
</organism>
<comment type="caution">
    <text evidence="1">The sequence shown here is derived from an EMBL/GenBank/DDBJ whole genome shotgun (WGS) entry which is preliminary data.</text>
</comment>
<dbReference type="Proteomes" id="UP001145114">
    <property type="component" value="Unassembled WGS sequence"/>
</dbReference>
<sequence length="844" mass="90107">APEILSFPVFEGKNTVGKNANCQICIPDTFVSGNHCQITVRGDLHFICDLGTTNGTCFKDSTATRRDMKGGSQRLVPAAATTALDNEGEREQMEDGDDDEAWEGLAPLKLEPRFHYQLADGINMMISLCDAYYRILAADEPEGGVARYVSEPPDWVRAHSSCRETGSGEESNSKFNIRRLSATTSSLPNVSQSLVASPPPQLNSQNHLKRLESSPFPSPSKLFHCPVNASLSTSSLGGPKKLKLRHSSENSPSMDRRSSQVDTPFLSKEVGPGGAPLCLALPDLLSPAPVSKAWESASQSASSSSTNSSAMFESDSNEGTGAQPGLSALSNAGCTVLSRPATPDTVVDSLSVDSDGDSEVGLMQVSPTAAPAVEDDDGNSEGERSGGDLTKSKDLLLSPSPPKPPLTTRPLPLASSRSGYDWRNGTIKNDHTDITVRFPNPPPLVLPRDQVILVPRPTAPQRLSRRPRHRRQREEDLEVHSPFIIDSPPSYLVTALEKLFVQPTLPTQVSPVHTQEPGSLLAGADGPPTYLEAGDECQSSDSDDGNMIDTAIAKATSPACARDPSGDAASGTELDREGGLLGTGEDRSTTTTPRLPSLIIGNDPRPPPEGGAVARMPPRPVDQKPKSKLSSSTLVLTAPKIPPSSTITSSSIKTTARSTFVGGAAKRQPFHRPTIRRRSSRLRMDPSRSSSPSDPDDSNDEDYNPSQTISSVDSSLQSQSHPHPQRQNPADIMPFNPNLYASTPRDDIALRRRGLLRKTAFTINTATITTVTTAAAGAPTPASSKRRYATNASGLFRSSKGGLSMAIKRSSAPTSIIRPERNNSNNSGKFRRPPATTLSSTLKK</sequence>
<keyword evidence="2" id="KW-1185">Reference proteome</keyword>
<evidence type="ECO:0000313" key="2">
    <source>
        <dbReference type="Proteomes" id="UP001145114"/>
    </source>
</evidence>
<name>A0ACC1HJ26_9FUNG</name>
<proteinExistence type="predicted"/>
<dbReference type="EMBL" id="JAMZIH010006087">
    <property type="protein sequence ID" value="KAJ1674299.1"/>
    <property type="molecule type" value="Genomic_DNA"/>
</dbReference>
<gene>
    <name evidence="1" type="ORF">EV182_003564</name>
</gene>
<reference evidence="1" key="1">
    <citation type="submission" date="2022-06" db="EMBL/GenBank/DDBJ databases">
        <title>Phylogenomic reconstructions and comparative analyses of Kickxellomycotina fungi.</title>
        <authorList>
            <person name="Reynolds N.K."/>
            <person name="Stajich J.E."/>
            <person name="Barry K."/>
            <person name="Grigoriev I.V."/>
            <person name="Crous P."/>
            <person name="Smith M.E."/>
        </authorList>
    </citation>
    <scope>NUCLEOTIDE SEQUENCE</scope>
    <source>
        <strain evidence="1">RSA 2271</strain>
    </source>
</reference>
<accession>A0ACC1HJ26</accession>
<feature type="non-terminal residue" evidence="1">
    <location>
        <position position="1"/>
    </location>
</feature>
<evidence type="ECO:0000313" key="1">
    <source>
        <dbReference type="EMBL" id="KAJ1674299.1"/>
    </source>
</evidence>
<feature type="non-terminal residue" evidence="1">
    <location>
        <position position="844"/>
    </location>
</feature>
<protein>
    <submittedName>
        <fullName evidence="1">Uncharacterized protein</fullName>
    </submittedName>
</protein>